<feature type="domain" description="CxxC-x17-CxxC" evidence="2">
    <location>
        <begin position="8"/>
        <end position="44"/>
    </location>
</feature>
<protein>
    <recommendedName>
        <fullName evidence="2">CxxC-x17-CxxC domain-containing protein</fullName>
    </recommendedName>
</protein>
<dbReference type="AlphaFoldDB" id="A0A075HGI8"/>
<name>A0A075HGI8_9ARCH</name>
<evidence type="ECO:0000256" key="1">
    <source>
        <dbReference type="SAM" id="MobiDB-lite"/>
    </source>
</evidence>
<dbReference type="Pfam" id="PF23477">
    <property type="entry name" value="zf_Tbcl_2"/>
    <property type="match status" value="2"/>
</dbReference>
<dbReference type="NCBIfam" id="TIGR04272">
    <property type="entry name" value="cxxc_cxxc_Mbark"/>
    <property type="match status" value="2"/>
</dbReference>
<sequence length="113" mass="13075">MPFERRPREMHKATCGDCGNECEIPFEPRNDKPVYCSDCFQNHKPERSERRFGGRSAGGYGRNNRSGGRFGRDRPPREMHKATCGDCGNECEIPFEPRNDKPVYCSDCFKNHR</sequence>
<feature type="domain" description="CxxC-x17-CxxC" evidence="2">
    <location>
        <begin position="77"/>
        <end position="113"/>
    </location>
</feature>
<evidence type="ECO:0000259" key="2">
    <source>
        <dbReference type="Pfam" id="PF23477"/>
    </source>
</evidence>
<organism evidence="3">
    <name type="scientific">uncultured marine thaumarchaeote KM3_70_F01</name>
    <dbReference type="NCBI Taxonomy" id="1456255"/>
    <lineage>
        <taxon>Archaea</taxon>
        <taxon>Nitrososphaerota</taxon>
        <taxon>environmental samples</taxon>
    </lineage>
</organism>
<dbReference type="EMBL" id="KF901032">
    <property type="protein sequence ID" value="AIF15601.1"/>
    <property type="molecule type" value="Genomic_DNA"/>
</dbReference>
<reference evidence="3" key="1">
    <citation type="journal article" date="2014" name="Genome Biol. Evol.">
        <title>Pangenome evidence for extensive interdomain horizontal transfer affecting lineage core and shell genes in uncultured planktonic thaumarchaeota and euryarchaeota.</title>
        <authorList>
            <person name="Deschamps P."/>
            <person name="Zivanovic Y."/>
            <person name="Moreira D."/>
            <person name="Rodriguez-Valera F."/>
            <person name="Lopez-Garcia P."/>
        </authorList>
    </citation>
    <scope>NUCLEOTIDE SEQUENCE</scope>
</reference>
<evidence type="ECO:0000313" key="3">
    <source>
        <dbReference type="EMBL" id="AIF15601.1"/>
    </source>
</evidence>
<feature type="region of interest" description="Disordered" evidence="1">
    <location>
        <begin position="46"/>
        <end position="78"/>
    </location>
</feature>
<accession>A0A075HGI8</accession>
<dbReference type="InterPro" id="IPR026363">
    <property type="entry name" value="CxxC-x17-CxxC_dom"/>
</dbReference>
<proteinExistence type="predicted"/>